<organism evidence="2 3">
    <name type="scientific">Candidatus Aphodoplasma excrementigallinarum</name>
    <dbReference type="NCBI Taxonomy" id="2840673"/>
    <lineage>
        <taxon>Bacteria</taxon>
        <taxon>Bacillati</taxon>
        <taxon>Bacillota</taxon>
        <taxon>Clostridia</taxon>
        <taxon>Eubacteriales</taxon>
        <taxon>Candidatus Aphodoplasma</taxon>
    </lineage>
</organism>
<dbReference type="PANTHER" id="PTHR48079:SF6">
    <property type="entry name" value="NAD(P)-BINDING DOMAIN-CONTAINING PROTEIN-RELATED"/>
    <property type="match status" value="1"/>
</dbReference>
<dbReference type="SUPFAM" id="SSF51735">
    <property type="entry name" value="NAD(P)-binding Rossmann-fold domains"/>
    <property type="match status" value="1"/>
</dbReference>
<comment type="caution">
    <text evidence="2">The sequence shown here is derived from an EMBL/GenBank/DDBJ whole genome shotgun (WGS) entry which is preliminary data.</text>
</comment>
<reference evidence="2" key="1">
    <citation type="submission" date="2020-10" db="EMBL/GenBank/DDBJ databases">
        <authorList>
            <person name="Gilroy R."/>
        </authorList>
    </citation>
    <scope>NUCLEOTIDE SEQUENCE</scope>
    <source>
        <strain evidence="2">4920</strain>
    </source>
</reference>
<sequence>MRKLYLVTGAAGHLGSTVVRMLAEKGEQVRSLVLPGEKHTEAVSALSEIFTGNVCDKASLRAFFQTEDGAQTIVIHCAGIVSIASRFEQKVYDVNVTGTKNIVELCQEYGIHKLVYVSSVHAIPERSPGQVVTETDRFAPELVKGLYAKTKAEATAYVLQAAKQGLNVSVVHPSGICGPYDTGRGHLTQLFIDYYKGRLTAGLRGGYDFVDVRDVAAGVIACCEQGRRGGCFILSNRYISIPELLEMFHEISGRRRVRTILPLWFARLTAPLAELYYKLLRQPPLYTAYSIYTLTGNARFSHEKAARELGYTVRPFTETVRDTMLWLKEQGRI</sequence>
<dbReference type="GO" id="GO:0005737">
    <property type="term" value="C:cytoplasm"/>
    <property type="evidence" value="ECO:0007669"/>
    <property type="project" value="TreeGrafter"/>
</dbReference>
<reference evidence="2" key="2">
    <citation type="journal article" date="2021" name="PeerJ">
        <title>Extensive microbial diversity within the chicken gut microbiome revealed by metagenomics and culture.</title>
        <authorList>
            <person name="Gilroy R."/>
            <person name="Ravi A."/>
            <person name="Getino M."/>
            <person name="Pursley I."/>
            <person name="Horton D.L."/>
            <person name="Alikhan N.F."/>
            <person name="Baker D."/>
            <person name="Gharbi K."/>
            <person name="Hall N."/>
            <person name="Watson M."/>
            <person name="Adriaenssens E.M."/>
            <person name="Foster-Nyarko E."/>
            <person name="Jarju S."/>
            <person name="Secka A."/>
            <person name="Antonio M."/>
            <person name="Oren A."/>
            <person name="Chaudhuri R.R."/>
            <person name="La Ragione R."/>
            <person name="Hildebrand F."/>
            <person name="Pallen M.J."/>
        </authorList>
    </citation>
    <scope>NUCLEOTIDE SEQUENCE</scope>
    <source>
        <strain evidence="2">4920</strain>
    </source>
</reference>
<dbReference type="InterPro" id="IPR036291">
    <property type="entry name" value="NAD(P)-bd_dom_sf"/>
</dbReference>
<evidence type="ECO:0000313" key="3">
    <source>
        <dbReference type="Proteomes" id="UP000886743"/>
    </source>
</evidence>
<gene>
    <name evidence="2" type="ORF">IAC74_07525</name>
</gene>
<protein>
    <submittedName>
        <fullName evidence="2">NAD-dependent epimerase/dehydratase family protein</fullName>
    </submittedName>
</protein>
<dbReference type="InterPro" id="IPR051783">
    <property type="entry name" value="NAD(P)-dependent_oxidoreduct"/>
</dbReference>
<name>A0A9D1NIC0_9FIRM</name>
<dbReference type="Gene3D" id="3.40.50.720">
    <property type="entry name" value="NAD(P)-binding Rossmann-like Domain"/>
    <property type="match status" value="1"/>
</dbReference>
<feature type="domain" description="NAD-dependent epimerase/dehydratase" evidence="1">
    <location>
        <begin position="6"/>
        <end position="229"/>
    </location>
</feature>
<dbReference type="GO" id="GO:0004029">
    <property type="term" value="F:aldehyde dehydrogenase (NAD+) activity"/>
    <property type="evidence" value="ECO:0007669"/>
    <property type="project" value="TreeGrafter"/>
</dbReference>
<evidence type="ECO:0000259" key="1">
    <source>
        <dbReference type="Pfam" id="PF01370"/>
    </source>
</evidence>
<evidence type="ECO:0000313" key="2">
    <source>
        <dbReference type="EMBL" id="HIV03410.1"/>
    </source>
</evidence>
<dbReference type="Pfam" id="PF01370">
    <property type="entry name" value="Epimerase"/>
    <property type="match status" value="1"/>
</dbReference>
<dbReference type="PANTHER" id="PTHR48079">
    <property type="entry name" value="PROTEIN YEEZ"/>
    <property type="match status" value="1"/>
</dbReference>
<accession>A0A9D1NIC0</accession>
<dbReference type="Proteomes" id="UP000886743">
    <property type="component" value="Unassembled WGS sequence"/>
</dbReference>
<dbReference type="InterPro" id="IPR001509">
    <property type="entry name" value="Epimerase_deHydtase"/>
</dbReference>
<dbReference type="EMBL" id="DVOF01000226">
    <property type="protein sequence ID" value="HIV03410.1"/>
    <property type="molecule type" value="Genomic_DNA"/>
</dbReference>
<proteinExistence type="predicted"/>
<dbReference type="AlphaFoldDB" id="A0A9D1NIC0"/>